<dbReference type="InterPro" id="IPR017900">
    <property type="entry name" value="4Fe4S_Fe_S_CS"/>
</dbReference>
<comment type="caution">
    <text evidence="5">The sequence shown here is derived from an EMBL/GenBank/DDBJ whole genome shotgun (WGS) entry which is preliminary data.</text>
</comment>
<name>A0A1Z5HUB4_9FIRM</name>
<evidence type="ECO:0000259" key="4">
    <source>
        <dbReference type="PROSITE" id="PS51379"/>
    </source>
</evidence>
<dbReference type="Proteomes" id="UP000197032">
    <property type="component" value="Unassembled WGS sequence"/>
</dbReference>
<dbReference type="OrthoDB" id="9796486at2"/>
<dbReference type="InterPro" id="IPR009051">
    <property type="entry name" value="Helical_ferredxn"/>
</dbReference>
<evidence type="ECO:0000256" key="3">
    <source>
        <dbReference type="ARBA" id="ARBA00023014"/>
    </source>
</evidence>
<dbReference type="Pfam" id="PF17179">
    <property type="entry name" value="Fer4_22"/>
    <property type="match status" value="1"/>
</dbReference>
<dbReference type="EMBL" id="BDGJ01000111">
    <property type="protein sequence ID" value="GAW92998.1"/>
    <property type="molecule type" value="Genomic_DNA"/>
</dbReference>
<proteinExistence type="predicted"/>
<evidence type="ECO:0000313" key="5">
    <source>
        <dbReference type="EMBL" id="GAW92998.1"/>
    </source>
</evidence>
<dbReference type="PANTHER" id="PTHR40447">
    <property type="entry name" value="ANAEROBIC SULFITE REDUCTASE SUBUNIT A"/>
    <property type="match status" value="1"/>
</dbReference>
<dbReference type="GO" id="GO:0046872">
    <property type="term" value="F:metal ion binding"/>
    <property type="evidence" value="ECO:0007669"/>
    <property type="project" value="UniProtKB-KW"/>
</dbReference>
<feature type="domain" description="4Fe-4S ferredoxin-type" evidence="4">
    <location>
        <begin position="215"/>
        <end position="247"/>
    </location>
</feature>
<reference evidence="6" key="1">
    <citation type="journal article" date="2017" name="Appl. Environ. Microbiol.">
        <title>Genomic Analysis of Calderihabitans maritimus KKC1, a Thermophilic, Hydrogenogenic, Carboxydotrophic Bacterium Isolated from Marine Sediment.</title>
        <authorList>
            <person name="Omae K."/>
            <person name="Yoneda Y."/>
            <person name="Fukuyama Y."/>
            <person name="Yoshida T."/>
            <person name="Sako Y."/>
        </authorList>
    </citation>
    <scope>NUCLEOTIDE SEQUENCE [LARGE SCALE GENOMIC DNA]</scope>
    <source>
        <strain evidence="6">KKC1</strain>
    </source>
</reference>
<dbReference type="PROSITE" id="PS51379">
    <property type="entry name" value="4FE4S_FER_2"/>
    <property type="match status" value="2"/>
</dbReference>
<dbReference type="GO" id="GO:0051536">
    <property type="term" value="F:iron-sulfur cluster binding"/>
    <property type="evidence" value="ECO:0007669"/>
    <property type="project" value="UniProtKB-KW"/>
</dbReference>
<keyword evidence="2" id="KW-0408">Iron</keyword>
<organism evidence="5 6">
    <name type="scientific">Calderihabitans maritimus</name>
    <dbReference type="NCBI Taxonomy" id="1246530"/>
    <lineage>
        <taxon>Bacteria</taxon>
        <taxon>Bacillati</taxon>
        <taxon>Bacillota</taxon>
        <taxon>Clostridia</taxon>
        <taxon>Neomoorellales</taxon>
        <taxon>Calderihabitantaceae</taxon>
        <taxon>Calderihabitans</taxon>
    </lineage>
</organism>
<feature type="domain" description="4Fe-4S ferredoxin-type" evidence="4">
    <location>
        <begin position="295"/>
        <end position="326"/>
    </location>
</feature>
<dbReference type="PROSITE" id="PS00198">
    <property type="entry name" value="4FE4S_FER_1"/>
    <property type="match status" value="2"/>
</dbReference>
<keyword evidence="6" id="KW-1185">Reference proteome</keyword>
<keyword evidence="3" id="KW-0411">Iron-sulfur</keyword>
<gene>
    <name evidence="5" type="ORF">KKC1_21420</name>
</gene>
<dbReference type="RefSeq" id="WP_088554231.1">
    <property type="nucleotide sequence ID" value="NZ_BDGJ01000111.1"/>
</dbReference>
<keyword evidence="1" id="KW-0479">Metal-binding</keyword>
<dbReference type="InterPro" id="IPR017896">
    <property type="entry name" value="4Fe4S_Fe-S-bd"/>
</dbReference>
<accession>A0A1Z5HUB4</accession>
<dbReference type="PANTHER" id="PTHR40447:SF1">
    <property type="entry name" value="ANAEROBIC SULFITE REDUCTASE SUBUNIT A"/>
    <property type="match status" value="1"/>
</dbReference>
<evidence type="ECO:0000256" key="2">
    <source>
        <dbReference type="ARBA" id="ARBA00023004"/>
    </source>
</evidence>
<evidence type="ECO:0000256" key="1">
    <source>
        <dbReference type="ARBA" id="ARBA00022723"/>
    </source>
</evidence>
<dbReference type="SUPFAM" id="SSF46548">
    <property type="entry name" value="alpha-helical ferredoxin"/>
    <property type="match status" value="1"/>
</dbReference>
<protein>
    <submittedName>
        <fullName evidence="5">4Fe-4S ferredoxin</fullName>
    </submittedName>
</protein>
<dbReference type="Gene3D" id="1.10.1060.10">
    <property type="entry name" value="Alpha-helical ferredoxin"/>
    <property type="match status" value="1"/>
</dbReference>
<dbReference type="AlphaFoldDB" id="A0A1Z5HUB4"/>
<sequence length="334" mass="37952">MKTIKKAKIAELLDKIAAEQTIFAPVAVEGVTRFARWGQHKGDLYLEGNSLLPPKDLLFPQTEKMYSYHVKGMTAAVDEVATTAEPQIIFGIRPCDVKSLEMLDDVFLTKGYVDEFYKSRRDNTLLVALGCRKPEPTCFCTSWGIDPAQAPGADVNAFDLGEELGFEARTEAGQKFLDAYTQFFSEASSSAPKAEECTLKVDPEGITEKLQKMFEYSLWDELYHKCLGCGICTYVCPTCHCFDIQSENRGDQGFKFRCWDSCMFSEYTRMAGGHNPRPSKKERLRNRFLHKLQYFPERYNKFACVGCGRCLSKCPVNMDITRLIDRVKEVKLDE</sequence>
<evidence type="ECO:0000313" key="6">
    <source>
        <dbReference type="Proteomes" id="UP000197032"/>
    </source>
</evidence>